<keyword evidence="1" id="KW-0472">Membrane</keyword>
<reference evidence="2" key="1">
    <citation type="submission" date="2020-12" db="EMBL/GenBank/DDBJ databases">
        <title>M. sibirica DSM 26468T genome.</title>
        <authorList>
            <person name="Thieme N."/>
            <person name="Rettenmaier R."/>
            <person name="Zverlov V."/>
            <person name="Liebl W."/>
        </authorList>
    </citation>
    <scope>NUCLEOTIDE SEQUENCE</scope>
    <source>
        <strain evidence="2">DSM 26468</strain>
    </source>
</reference>
<name>A0A8J7HCP8_9FIRM</name>
<dbReference type="AlphaFoldDB" id="A0A8J7HCP8"/>
<accession>A0A8J7HCP8</accession>
<sequence length="170" mass="19803">MDFKQIIDNLAVGIGSGIFASIIVTVVFYIFNDFQKEIEKAKDMTYPLWGLIALNLTKDVSKNFEVKDVANKYFSDANINFERFEPWKFKYELHVIMVNIYELLIDGKSYNAIESGKTDQLSDLFIQELNKLDNCDRYFVKGFFKRIIKNKIIISACMIFLLVVFLSIFT</sequence>
<evidence type="ECO:0000313" key="2">
    <source>
        <dbReference type="EMBL" id="MBH1942530.1"/>
    </source>
</evidence>
<gene>
    <name evidence="2" type="ORF">I5677_16680</name>
</gene>
<dbReference type="EMBL" id="JAEAGR010000026">
    <property type="protein sequence ID" value="MBH1942530.1"/>
    <property type="molecule type" value="Genomic_DNA"/>
</dbReference>
<keyword evidence="1" id="KW-1133">Transmembrane helix</keyword>
<evidence type="ECO:0000313" key="3">
    <source>
        <dbReference type="Proteomes" id="UP000623269"/>
    </source>
</evidence>
<keyword evidence="3" id="KW-1185">Reference proteome</keyword>
<proteinExistence type="predicted"/>
<dbReference type="Proteomes" id="UP000623269">
    <property type="component" value="Unassembled WGS sequence"/>
</dbReference>
<feature type="transmembrane region" description="Helical" evidence="1">
    <location>
        <begin position="152"/>
        <end position="169"/>
    </location>
</feature>
<protein>
    <submittedName>
        <fullName evidence="2">Uncharacterized protein</fullName>
    </submittedName>
</protein>
<comment type="caution">
    <text evidence="2">The sequence shown here is derived from an EMBL/GenBank/DDBJ whole genome shotgun (WGS) entry which is preliminary data.</text>
</comment>
<keyword evidence="1" id="KW-0812">Transmembrane</keyword>
<feature type="transmembrane region" description="Helical" evidence="1">
    <location>
        <begin position="6"/>
        <end position="31"/>
    </location>
</feature>
<organism evidence="2 3">
    <name type="scientific">Mobilitalea sibirica</name>
    <dbReference type="NCBI Taxonomy" id="1462919"/>
    <lineage>
        <taxon>Bacteria</taxon>
        <taxon>Bacillati</taxon>
        <taxon>Bacillota</taxon>
        <taxon>Clostridia</taxon>
        <taxon>Lachnospirales</taxon>
        <taxon>Lachnospiraceae</taxon>
        <taxon>Mobilitalea</taxon>
    </lineage>
</organism>
<dbReference type="RefSeq" id="WP_197662784.1">
    <property type="nucleotide sequence ID" value="NZ_JAEAGR010000026.1"/>
</dbReference>
<evidence type="ECO:0000256" key="1">
    <source>
        <dbReference type="SAM" id="Phobius"/>
    </source>
</evidence>